<dbReference type="InterPro" id="IPR006330">
    <property type="entry name" value="Ado/ade_deaminase"/>
</dbReference>
<dbReference type="GeneID" id="54290799"/>
<protein>
    <submittedName>
        <fullName evidence="6">Metallo-dependent hydrolase</fullName>
    </submittedName>
</protein>
<dbReference type="Proteomes" id="UP000799778">
    <property type="component" value="Unassembled WGS sequence"/>
</dbReference>
<dbReference type="InterPro" id="IPR001365">
    <property type="entry name" value="A_deaminase_dom"/>
</dbReference>
<evidence type="ECO:0000256" key="3">
    <source>
        <dbReference type="ARBA" id="ARBA00022801"/>
    </source>
</evidence>
<dbReference type="SUPFAM" id="SSF51556">
    <property type="entry name" value="Metallo-dependent hydrolases"/>
    <property type="match status" value="1"/>
</dbReference>
<name>A0A6A5XEJ5_9PLEO</name>
<dbReference type="InterPro" id="IPR032466">
    <property type="entry name" value="Metal_Hydrolase"/>
</dbReference>
<proteinExistence type="predicted"/>
<dbReference type="GO" id="GO:0004000">
    <property type="term" value="F:adenosine deaminase activity"/>
    <property type="evidence" value="ECO:0007669"/>
    <property type="project" value="TreeGrafter"/>
</dbReference>
<dbReference type="GO" id="GO:0006154">
    <property type="term" value="P:adenosine catabolic process"/>
    <property type="evidence" value="ECO:0007669"/>
    <property type="project" value="TreeGrafter"/>
</dbReference>
<reference evidence="6" key="1">
    <citation type="journal article" date="2020" name="Stud. Mycol.">
        <title>101 Dothideomycetes genomes: a test case for predicting lifestyles and emergence of pathogens.</title>
        <authorList>
            <person name="Haridas S."/>
            <person name="Albert R."/>
            <person name="Binder M."/>
            <person name="Bloem J."/>
            <person name="Labutti K."/>
            <person name="Salamov A."/>
            <person name="Andreopoulos B."/>
            <person name="Baker S."/>
            <person name="Barry K."/>
            <person name="Bills G."/>
            <person name="Bluhm B."/>
            <person name="Cannon C."/>
            <person name="Castanera R."/>
            <person name="Culley D."/>
            <person name="Daum C."/>
            <person name="Ezra D."/>
            <person name="Gonzalez J."/>
            <person name="Henrissat B."/>
            <person name="Kuo A."/>
            <person name="Liang C."/>
            <person name="Lipzen A."/>
            <person name="Lutzoni F."/>
            <person name="Magnuson J."/>
            <person name="Mondo S."/>
            <person name="Nolan M."/>
            <person name="Ohm R."/>
            <person name="Pangilinan J."/>
            <person name="Park H.-J."/>
            <person name="Ramirez L."/>
            <person name="Alfaro M."/>
            <person name="Sun H."/>
            <person name="Tritt A."/>
            <person name="Yoshinaga Y."/>
            <person name="Zwiers L.-H."/>
            <person name="Turgeon B."/>
            <person name="Goodwin S."/>
            <person name="Spatafora J."/>
            <person name="Crous P."/>
            <person name="Grigoriev I."/>
        </authorList>
    </citation>
    <scope>NUCLEOTIDE SEQUENCE</scope>
    <source>
        <strain evidence="6">CBS 175.79</strain>
    </source>
</reference>
<keyword evidence="2" id="KW-0479">Metal-binding</keyword>
<evidence type="ECO:0000259" key="5">
    <source>
        <dbReference type="Pfam" id="PF00962"/>
    </source>
</evidence>
<keyword evidence="3 6" id="KW-0378">Hydrolase</keyword>
<dbReference type="PANTHER" id="PTHR11409:SF37">
    <property type="entry name" value="ADENOSINE DEAMINASE DOMAIN-CONTAINING PROTEIN"/>
    <property type="match status" value="1"/>
</dbReference>
<evidence type="ECO:0000313" key="6">
    <source>
        <dbReference type="EMBL" id="KAF2011323.1"/>
    </source>
</evidence>
<dbReference type="EMBL" id="ML978074">
    <property type="protein sequence ID" value="KAF2011323.1"/>
    <property type="molecule type" value="Genomic_DNA"/>
</dbReference>
<evidence type="ECO:0000313" key="7">
    <source>
        <dbReference type="Proteomes" id="UP000799778"/>
    </source>
</evidence>
<dbReference type="RefSeq" id="XP_033379662.1">
    <property type="nucleotide sequence ID" value="XM_033533402.1"/>
</dbReference>
<evidence type="ECO:0000256" key="1">
    <source>
        <dbReference type="ARBA" id="ARBA00001947"/>
    </source>
</evidence>
<gene>
    <name evidence="6" type="ORF">BU24DRAFT_486013</name>
</gene>
<accession>A0A6A5XEJ5</accession>
<dbReference type="PANTHER" id="PTHR11409">
    <property type="entry name" value="ADENOSINE DEAMINASE"/>
    <property type="match status" value="1"/>
</dbReference>
<feature type="domain" description="Adenosine deaminase" evidence="5">
    <location>
        <begin position="347"/>
        <end position="655"/>
    </location>
</feature>
<keyword evidence="7" id="KW-1185">Reference proteome</keyword>
<comment type="cofactor">
    <cofactor evidence="1">
        <name>Zn(2+)</name>
        <dbReference type="ChEBI" id="CHEBI:29105"/>
    </cofactor>
</comment>
<dbReference type="AlphaFoldDB" id="A0A6A5XEJ5"/>
<sequence length="702" mass="80408">MPIDAKIESPTESSRARQSWLARCGLTLTNLSVRDKHVSEESPNRPVMTLADTSPKKRRRTSKSPLPSSRTPFKMAENQPLPNGKPAHLEPRDHFDLCLKEDHSPYAQARKQLLQDEGFLAWDFKARSSASKDEIRAGQILLAIREYERDVTFGNQASEAIPGPDTLDMGGQFLTNRTRIESRSILYDISTKVPKGALLHLHFNAELHPARLLEEAQKMPNMFIRSIRPLLTEEDLDVTEMVFNVMPEDTANANIFSEDYKGKDGNWRDPEIAPQIWMRWSDFRKEFPKRFKGIYKQKEEDLLSEGHKPNSSQQGFVKLDPAENWLKSKMVLSEDEAYRPSQTVNGVWARFNQATRCFKGLLNYEQVYRWYISELIDRMIEEKVMYAELRPMLMDKSIPTNDGRGKLNNAEQMQMIIDGVNAKKAELVDAKKGHLFPFGLKIVYCTPRSIPKPKMISEMKDCIDLKLQFPDLICGFDLVGAEDRPNNIGFYYDELVAFKQTCKDKGLDIPFLFHAGETLLDTGGSKDPANSNLYDAVLLQSKRIGHGFSLMKHPHLVEKFRRTDEQKGICVELCPISNELLHLCRNVKEHPYPELLAAGIPCTVNSDNPSLFSNSMSHEFYQIMVGAPTITIHSWKQLALWSLEYSCLSEQERKEGAELLLDSWEQFCRDVVKDYERLMDGDKINVEEAHKAYEAKHSTKKP</sequence>
<evidence type="ECO:0000256" key="2">
    <source>
        <dbReference type="ARBA" id="ARBA00022723"/>
    </source>
</evidence>
<dbReference type="GO" id="GO:0046103">
    <property type="term" value="P:inosine biosynthetic process"/>
    <property type="evidence" value="ECO:0007669"/>
    <property type="project" value="TreeGrafter"/>
</dbReference>
<dbReference type="OrthoDB" id="7202371at2759"/>
<dbReference type="GO" id="GO:0046872">
    <property type="term" value="F:metal ion binding"/>
    <property type="evidence" value="ECO:0007669"/>
    <property type="project" value="UniProtKB-KW"/>
</dbReference>
<organism evidence="6 7">
    <name type="scientific">Aaosphaeria arxii CBS 175.79</name>
    <dbReference type="NCBI Taxonomy" id="1450172"/>
    <lineage>
        <taxon>Eukaryota</taxon>
        <taxon>Fungi</taxon>
        <taxon>Dikarya</taxon>
        <taxon>Ascomycota</taxon>
        <taxon>Pezizomycotina</taxon>
        <taxon>Dothideomycetes</taxon>
        <taxon>Pleosporomycetidae</taxon>
        <taxon>Pleosporales</taxon>
        <taxon>Pleosporales incertae sedis</taxon>
        <taxon>Aaosphaeria</taxon>
    </lineage>
</organism>
<dbReference type="Pfam" id="PF00962">
    <property type="entry name" value="A_deaminase"/>
    <property type="match status" value="1"/>
</dbReference>
<evidence type="ECO:0000256" key="4">
    <source>
        <dbReference type="SAM" id="MobiDB-lite"/>
    </source>
</evidence>
<dbReference type="Gene3D" id="3.20.20.140">
    <property type="entry name" value="Metal-dependent hydrolases"/>
    <property type="match status" value="1"/>
</dbReference>
<feature type="region of interest" description="Disordered" evidence="4">
    <location>
        <begin position="35"/>
        <end position="89"/>
    </location>
</feature>